<dbReference type="SUPFAM" id="SSF53041">
    <property type="entry name" value="Resolvase-like"/>
    <property type="match status" value="1"/>
</dbReference>
<dbReference type="GO" id="GO:0003677">
    <property type="term" value="F:DNA binding"/>
    <property type="evidence" value="ECO:0007669"/>
    <property type="project" value="InterPro"/>
</dbReference>
<dbReference type="Proteomes" id="UP000260991">
    <property type="component" value="Unassembled WGS sequence"/>
</dbReference>
<evidence type="ECO:0000313" key="2">
    <source>
        <dbReference type="EMBL" id="RGB93942.1"/>
    </source>
</evidence>
<gene>
    <name evidence="2" type="ORF">DWZ46_01745</name>
</gene>
<protein>
    <recommendedName>
        <fullName evidence="1">Resolvase/invertase-type recombinase catalytic domain-containing protein</fullName>
    </recommendedName>
</protein>
<sequence length="42" mass="4755">MTAVIYARYSSDNQREESIEGQIRECTAYAEKNGITNMLNAI</sequence>
<dbReference type="InterPro" id="IPR006119">
    <property type="entry name" value="Resolv_N"/>
</dbReference>
<dbReference type="GO" id="GO:0000150">
    <property type="term" value="F:DNA strand exchange activity"/>
    <property type="evidence" value="ECO:0007669"/>
    <property type="project" value="InterPro"/>
</dbReference>
<dbReference type="Pfam" id="PF00239">
    <property type="entry name" value="Resolvase"/>
    <property type="match status" value="1"/>
</dbReference>
<name>A0A3E2UCL8_9FIRM</name>
<dbReference type="EMBL" id="QVER01000001">
    <property type="protein sequence ID" value="RGB93942.1"/>
    <property type="molecule type" value="Genomic_DNA"/>
</dbReference>
<dbReference type="Gene3D" id="3.40.50.1390">
    <property type="entry name" value="Resolvase, N-terminal catalytic domain"/>
    <property type="match status" value="1"/>
</dbReference>
<accession>A0A3E2UCL8</accession>
<dbReference type="InterPro" id="IPR036162">
    <property type="entry name" value="Resolvase-like_N_sf"/>
</dbReference>
<organism evidence="2 3">
    <name type="scientific">Faecalibacterium prausnitzii</name>
    <dbReference type="NCBI Taxonomy" id="853"/>
    <lineage>
        <taxon>Bacteria</taxon>
        <taxon>Bacillati</taxon>
        <taxon>Bacillota</taxon>
        <taxon>Clostridia</taxon>
        <taxon>Eubacteriales</taxon>
        <taxon>Oscillospiraceae</taxon>
        <taxon>Faecalibacterium</taxon>
    </lineage>
</organism>
<dbReference type="AlphaFoldDB" id="A0A3E2UCL8"/>
<evidence type="ECO:0000313" key="3">
    <source>
        <dbReference type="Proteomes" id="UP000260991"/>
    </source>
</evidence>
<reference evidence="2 3" key="1">
    <citation type="submission" date="2018-08" db="EMBL/GenBank/DDBJ databases">
        <title>A genome reference for cultivated species of the human gut microbiota.</title>
        <authorList>
            <person name="Zou Y."/>
            <person name="Xue W."/>
            <person name="Luo G."/>
        </authorList>
    </citation>
    <scope>NUCLEOTIDE SEQUENCE [LARGE SCALE GENOMIC DNA]</scope>
    <source>
        <strain evidence="2 3">AF32-8AC</strain>
    </source>
</reference>
<feature type="domain" description="Resolvase/invertase-type recombinase catalytic" evidence="1">
    <location>
        <begin position="3"/>
        <end position="36"/>
    </location>
</feature>
<evidence type="ECO:0000259" key="1">
    <source>
        <dbReference type="Pfam" id="PF00239"/>
    </source>
</evidence>
<comment type="caution">
    <text evidence="2">The sequence shown here is derived from an EMBL/GenBank/DDBJ whole genome shotgun (WGS) entry which is preliminary data.</text>
</comment>
<proteinExistence type="predicted"/>